<protein>
    <submittedName>
        <fullName evidence="4">PHB depolymerase esterase</fullName>
    </submittedName>
</protein>
<dbReference type="InterPro" id="IPR010126">
    <property type="entry name" value="Esterase_phb"/>
</dbReference>
<feature type="signal peptide" evidence="3">
    <location>
        <begin position="1"/>
        <end position="28"/>
    </location>
</feature>
<reference evidence="4 5" key="1">
    <citation type="journal article" date="2014" name="Int. J. Syst. Evol. Microbiol.">
        <title>Ramlibacter solisilvae sp. nov., isolated from forest soil, and emended description of the genus Ramlibacter.</title>
        <authorList>
            <person name="Lee H.J."/>
            <person name="Lee S.H."/>
            <person name="Lee S.S."/>
            <person name="Lee J.S."/>
            <person name="Kim Y."/>
            <person name="Kim S.C."/>
            <person name="Jeon C.O."/>
        </authorList>
    </citation>
    <scope>NUCLEOTIDE SEQUENCE [LARGE SCALE GENOMIC DNA]</scope>
    <source>
        <strain evidence="4 5">5-10</strain>
    </source>
</reference>
<dbReference type="GO" id="GO:0005576">
    <property type="term" value="C:extracellular region"/>
    <property type="evidence" value="ECO:0007669"/>
    <property type="project" value="InterPro"/>
</dbReference>
<dbReference type="RefSeq" id="WP_061497551.1">
    <property type="nucleotide sequence ID" value="NZ_CP010951.1"/>
</dbReference>
<accession>A0A127JRN6</accession>
<dbReference type="GO" id="GO:0016787">
    <property type="term" value="F:hydrolase activity"/>
    <property type="evidence" value="ECO:0007669"/>
    <property type="project" value="UniProtKB-KW"/>
</dbReference>
<proteinExistence type="predicted"/>
<dbReference type="Proteomes" id="UP000070433">
    <property type="component" value="Chromosome"/>
</dbReference>
<keyword evidence="5" id="KW-1185">Reference proteome</keyword>
<evidence type="ECO:0000313" key="4">
    <source>
        <dbReference type="EMBL" id="AMO22694.1"/>
    </source>
</evidence>
<dbReference type="InterPro" id="IPR029058">
    <property type="entry name" value="AB_hydrolase_fold"/>
</dbReference>
<gene>
    <name evidence="4" type="ORF">UC35_07135</name>
</gene>
<dbReference type="EMBL" id="CP010951">
    <property type="protein sequence ID" value="AMO22694.1"/>
    <property type="molecule type" value="Genomic_DNA"/>
</dbReference>
<dbReference type="SUPFAM" id="SSF53474">
    <property type="entry name" value="alpha/beta-Hydrolases"/>
    <property type="match status" value="2"/>
</dbReference>
<dbReference type="PANTHER" id="PTHR43037:SF1">
    <property type="entry name" value="BLL1128 PROTEIN"/>
    <property type="match status" value="1"/>
</dbReference>
<dbReference type="PANTHER" id="PTHR43037">
    <property type="entry name" value="UNNAMED PRODUCT-RELATED"/>
    <property type="match status" value="1"/>
</dbReference>
<evidence type="ECO:0000313" key="5">
    <source>
        <dbReference type="Proteomes" id="UP000070433"/>
    </source>
</evidence>
<dbReference type="Pfam" id="PF10503">
    <property type="entry name" value="Esterase_PHB"/>
    <property type="match status" value="1"/>
</dbReference>
<keyword evidence="1 3" id="KW-0732">Signal</keyword>
<name>A0A127JRN6_9BURK</name>
<organism evidence="4 5">
    <name type="scientific">Ramlibacter tataouinensis</name>
    <dbReference type="NCBI Taxonomy" id="94132"/>
    <lineage>
        <taxon>Bacteria</taxon>
        <taxon>Pseudomonadati</taxon>
        <taxon>Pseudomonadota</taxon>
        <taxon>Betaproteobacteria</taxon>
        <taxon>Burkholderiales</taxon>
        <taxon>Comamonadaceae</taxon>
        <taxon>Ramlibacter</taxon>
    </lineage>
</organism>
<evidence type="ECO:0000256" key="3">
    <source>
        <dbReference type="SAM" id="SignalP"/>
    </source>
</evidence>
<dbReference type="InterPro" id="IPR050955">
    <property type="entry name" value="Plant_Biomass_Hydrol_Est"/>
</dbReference>
<dbReference type="NCBIfam" id="TIGR01840">
    <property type="entry name" value="esterase_phb"/>
    <property type="match status" value="1"/>
</dbReference>
<evidence type="ECO:0000256" key="2">
    <source>
        <dbReference type="ARBA" id="ARBA00022801"/>
    </source>
</evidence>
<sequence>MQIHTLARRLALWLIPVATLLAAGPAMAGNWVFGTYANIWGAREFQAWIPSNYRPDVPVPAVLMLHGCLTEPNSMAAVSRFNELADLENFIVIYPRQNVTSNPERCWNFMLSINQSRGAGEPSILAGILGWVRGRYNIDPTQMYVTGISAGGAMTSIMAACYSDLFAAAAVHSGGMYKGGVGLATSAESLLAGSPYDPDQRGRDAWNCGGAPRRLMPMLVFHGTSDIVVNPVNGDQTVRQFVQTNDLGDDGLDNDTARYFASSITRETTPVPGGRSYTVATFRNSAGVVVAQKYTVEGMNHAWSGGPPLWPFSDELGPDATGITWAFFRNYRR</sequence>
<feature type="chain" id="PRO_5007449603" evidence="3">
    <location>
        <begin position="29"/>
        <end position="333"/>
    </location>
</feature>
<keyword evidence="2" id="KW-0378">Hydrolase</keyword>
<dbReference type="PATRIC" id="fig|94132.3.peg.1455"/>
<dbReference type="OrthoDB" id="9767239at2"/>
<dbReference type="Gene3D" id="3.40.50.1820">
    <property type="entry name" value="alpha/beta hydrolase"/>
    <property type="match status" value="1"/>
</dbReference>
<dbReference type="AlphaFoldDB" id="A0A127JRN6"/>
<evidence type="ECO:0000256" key="1">
    <source>
        <dbReference type="ARBA" id="ARBA00022729"/>
    </source>
</evidence>